<accession>A0ABW4E2Q4</accession>
<dbReference type="PANTHER" id="PTHR10438">
    <property type="entry name" value="THIOREDOXIN"/>
    <property type="match status" value="1"/>
</dbReference>
<comment type="caution">
    <text evidence="2">The sequence shown here is derived from an EMBL/GenBank/DDBJ whole genome shotgun (WGS) entry which is preliminary data.</text>
</comment>
<dbReference type="SUPFAM" id="SSF52833">
    <property type="entry name" value="Thioredoxin-like"/>
    <property type="match status" value="1"/>
</dbReference>
<protein>
    <submittedName>
        <fullName evidence="2">Thioredoxin family protein</fullName>
    </submittedName>
</protein>
<sequence length="106" mass="12133">MKQFDSDDKIRAEIQTPGKKMLFFSADWCPDCRFIKPAMPDIEAEYADYEFIAVDRDDNIAIAQDMGVMGIPSFIAYEDGKEIGRFVNKDRKTKQEVENFINGLPA</sequence>
<feature type="domain" description="Thioredoxin" evidence="1">
    <location>
        <begin position="1"/>
        <end position="106"/>
    </location>
</feature>
<reference evidence="3" key="1">
    <citation type="journal article" date="2019" name="Int. J. Syst. Evol. Microbiol.">
        <title>The Global Catalogue of Microorganisms (GCM) 10K type strain sequencing project: providing services to taxonomists for standard genome sequencing and annotation.</title>
        <authorList>
            <consortium name="The Broad Institute Genomics Platform"/>
            <consortium name="The Broad Institute Genome Sequencing Center for Infectious Disease"/>
            <person name="Wu L."/>
            <person name="Ma J."/>
        </authorList>
    </citation>
    <scope>NUCLEOTIDE SEQUENCE [LARGE SCALE GENOMIC DNA]</scope>
    <source>
        <strain evidence="3">CCM 8903</strain>
    </source>
</reference>
<dbReference type="InterPro" id="IPR050620">
    <property type="entry name" value="Thioredoxin_H-type-like"/>
</dbReference>
<evidence type="ECO:0000259" key="1">
    <source>
        <dbReference type="PROSITE" id="PS51352"/>
    </source>
</evidence>
<proteinExistence type="predicted"/>
<dbReference type="CDD" id="cd02947">
    <property type="entry name" value="TRX_family"/>
    <property type="match status" value="1"/>
</dbReference>
<gene>
    <name evidence="2" type="ORF">ACFQ5J_02745</name>
</gene>
<dbReference type="Proteomes" id="UP001597252">
    <property type="component" value="Unassembled WGS sequence"/>
</dbReference>
<dbReference type="InterPro" id="IPR036249">
    <property type="entry name" value="Thioredoxin-like_sf"/>
</dbReference>
<dbReference type="EMBL" id="JBHTON010000005">
    <property type="protein sequence ID" value="MFD1484145.1"/>
    <property type="molecule type" value="Genomic_DNA"/>
</dbReference>
<organism evidence="2 3">
    <name type="scientific">Lacticaseibacillus baoqingensis</name>
    <dbReference type="NCBI Taxonomy" id="2486013"/>
    <lineage>
        <taxon>Bacteria</taxon>
        <taxon>Bacillati</taxon>
        <taxon>Bacillota</taxon>
        <taxon>Bacilli</taxon>
        <taxon>Lactobacillales</taxon>
        <taxon>Lactobacillaceae</taxon>
        <taxon>Lacticaseibacillus</taxon>
    </lineage>
</organism>
<keyword evidence="3" id="KW-1185">Reference proteome</keyword>
<dbReference type="PROSITE" id="PS51352">
    <property type="entry name" value="THIOREDOXIN_2"/>
    <property type="match status" value="1"/>
</dbReference>
<evidence type="ECO:0000313" key="2">
    <source>
        <dbReference type="EMBL" id="MFD1484145.1"/>
    </source>
</evidence>
<dbReference type="Gene3D" id="3.40.30.10">
    <property type="entry name" value="Glutaredoxin"/>
    <property type="match status" value="1"/>
</dbReference>
<name>A0ABW4E2Q4_9LACO</name>
<dbReference type="RefSeq" id="WP_125748022.1">
    <property type="nucleotide sequence ID" value="NZ_JBHTON010000005.1"/>
</dbReference>
<dbReference type="Pfam" id="PF00085">
    <property type="entry name" value="Thioredoxin"/>
    <property type="match status" value="1"/>
</dbReference>
<dbReference type="InterPro" id="IPR013766">
    <property type="entry name" value="Thioredoxin_domain"/>
</dbReference>
<evidence type="ECO:0000313" key="3">
    <source>
        <dbReference type="Proteomes" id="UP001597252"/>
    </source>
</evidence>
<dbReference type="PANTHER" id="PTHR10438:SF468">
    <property type="entry name" value="THIOREDOXIN-1-RELATED"/>
    <property type="match status" value="1"/>
</dbReference>